<organism evidence="2 3">
    <name type="scientific">Acinetobacter rudis</name>
    <dbReference type="NCBI Taxonomy" id="632955"/>
    <lineage>
        <taxon>Bacteria</taxon>
        <taxon>Pseudomonadati</taxon>
        <taxon>Pseudomonadota</taxon>
        <taxon>Gammaproteobacteria</taxon>
        <taxon>Moraxellales</taxon>
        <taxon>Moraxellaceae</taxon>
        <taxon>Acinetobacter</taxon>
    </lineage>
</organism>
<evidence type="ECO:0000256" key="1">
    <source>
        <dbReference type="SAM" id="Phobius"/>
    </source>
</evidence>
<keyword evidence="1" id="KW-0812">Transmembrane</keyword>
<reference evidence="2" key="1">
    <citation type="submission" date="2023-08" db="EMBL/GenBank/DDBJ databases">
        <title>Emergence of clinically-relevant ST2 carbapenem-resistant Acinetobacter baumannii strains in hospital sewages in Zhejiang, East of China.</title>
        <authorList>
            <person name="Kaichao C."/>
            <person name="Zhang R."/>
        </authorList>
    </citation>
    <scope>NUCLEOTIDE SEQUENCE</scope>
    <source>
        <strain evidence="2">M-RB-37</strain>
    </source>
</reference>
<gene>
    <name evidence="2" type="ORF">RFH47_08580</name>
</gene>
<keyword evidence="1" id="KW-0472">Membrane</keyword>
<dbReference type="AlphaFoldDB" id="A0AAW8JDN2"/>
<comment type="caution">
    <text evidence="2">The sequence shown here is derived from an EMBL/GenBank/DDBJ whole genome shotgun (WGS) entry which is preliminary data.</text>
</comment>
<name>A0AAW8JDN2_9GAMM</name>
<accession>A0AAW8JDN2</accession>
<dbReference type="Proteomes" id="UP001243844">
    <property type="component" value="Unassembled WGS sequence"/>
</dbReference>
<sequence length="36" mass="4207">MKKSELKWFAFLWLAGVMVLFVIAGAFRLMVQLAYQ</sequence>
<proteinExistence type="predicted"/>
<evidence type="ECO:0000313" key="2">
    <source>
        <dbReference type="EMBL" id="MDQ8935784.1"/>
    </source>
</evidence>
<feature type="transmembrane region" description="Helical" evidence="1">
    <location>
        <begin position="6"/>
        <end position="31"/>
    </location>
</feature>
<keyword evidence="1" id="KW-1133">Transmembrane helix</keyword>
<evidence type="ECO:0000313" key="3">
    <source>
        <dbReference type="Proteomes" id="UP001243844"/>
    </source>
</evidence>
<dbReference type="EMBL" id="JAVIDL010000013">
    <property type="protein sequence ID" value="MDQ8935784.1"/>
    <property type="molecule type" value="Genomic_DNA"/>
</dbReference>
<protein>
    <submittedName>
        <fullName evidence="2">DUF2474 domain-containing protein</fullName>
    </submittedName>
</protein>
<dbReference type="RefSeq" id="WP_308981419.1">
    <property type="nucleotide sequence ID" value="NZ_JAVIDL010000013.1"/>
</dbReference>